<organism evidence="1 2">
    <name type="scientific">Leptomonas pyrrhocoris</name>
    <name type="common">Firebug parasite</name>
    <dbReference type="NCBI Taxonomy" id="157538"/>
    <lineage>
        <taxon>Eukaryota</taxon>
        <taxon>Discoba</taxon>
        <taxon>Euglenozoa</taxon>
        <taxon>Kinetoplastea</taxon>
        <taxon>Metakinetoplastina</taxon>
        <taxon>Trypanosomatida</taxon>
        <taxon>Trypanosomatidae</taxon>
        <taxon>Leishmaniinae</taxon>
        <taxon>Leptomonas</taxon>
    </lineage>
</organism>
<accession>A0A0N0DS72</accession>
<name>A0A0N0DS72_LEPPY</name>
<proteinExistence type="predicted"/>
<evidence type="ECO:0000313" key="1">
    <source>
        <dbReference type="EMBL" id="KPA75498.1"/>
    </source>
</evidence>
<dbReference type="Proteomes" id="UP000037923">
    <property type="component" value="Unassembled WGS sequence"/>
</dbReference>
<dbReference type="VEuPathDB" id="TriTrypDB:LpyrH10_24_0350"/>
<protein>
    <submittedName>
        <fullName evidence="1">Uncharacterized protein</fullName>
    </submittedName>
</protein>
<dbReference type="RefSeq" id="XP_015653937.1">
    <property type="nucleotide sequence ID" value="XM_015807398.1"/>
</dbReference>
<dbReference type="EMBL" id="LGTL01000024">
    <property type="protein sequence ID" value="KPA75498.1"/>
    <property type="molecule type" value="Genomic_DNA"/>
</dbReference>
<dbReference type="AlphaFoldDB" id="A0A0N0DS72"/>
<reference evidence="1 2" key="1">
    <citation type="submission" date="2015-07" db="EMBL/GenBank/DDBJ databases">
        <title>High-quality genome of monoxenous trypanosomatid Leptomonas pyrrhocoris.</title>
        <authorList>
            <person name="Flegontov P."/>
            <person name="Butenko A."/>
            <person name="Firsov S."/>
            <person name="Vlcek C."/>
            <person name="Logacheva M.D."/>
            <person name="Field M."/>
            <person name="Filatov D."/>
            <person name="Flegontova O."/>
            <person name="Gerasimov E."/>
            <person name="Jackson A.P."/>
            <person name="Kelly S."/>
            <person name="Opperdoes F."/>
            <person name="O'Reilly A."/>
            <person name="Votypka J."/>
            <person name="Yurchenko V."/>
            <person name="Lukes J."/>
        </authorList>
    </citation>
    <scope>NUCLEOTIDE SEQUENCE [LARGE SCALE GENOMIC DNA]</scope>
    <source>
        <strain evidence="1">H10</strain>
    </source>
</reference>
<gene>
    <name evidence="1" type="ORF">ABB37_08395</name>
</gene>
<evidence type="ECO:0000313" key="2">
    <source>
        <dbReference type="Proteomes" id="UP000037923"/>
    </source>
</evidence>
<comment type="caution">
    <text evidence="1">The sequence shown here is derived from an EMBL/GenBank/DDBJ whole genome shotgun (WGS) entry which is preliminary data.</text>
</comment>
<sequence>MCVCVCVCVCLCARERACTKRAVFEKSELWPSVLVDMRLSSGSSSSSSGVVFYPLLPSLLATLSQRDKRRCMYPPSATGLAASLLPARRTDSLETCLTAKNASAHTHSYC</sequence>
<dbReference type="GeneID" id="26908679"/>
<keyword evidence="2" id="KW-1185">Reference proteome</keyword>